<gene>
    <name evidence="3" type="ORF">LVIROSA_LOCUS14443</name>
</gene>
<dbReference type="Pfam" id="PF00144">
    <property type="entry name" value="Beta-lactamase"/>
    <property type="match status" value="1"/>
</dbReference>
<evidence type="ECO:0000259" key="2">
    <source>
        <dbReference type="Pfam" id="PF00144"/>
    </source>
</evidence>
<evidence type="ECO:0000313" key="4">
    <source>
        <dbReference type="Proteomes" id="UP001157418"/>
    </source>
</evidence>
<accession>A0AAU9MLJ1</accession>
<sequence>MFNVLIAKFISDPTPFPKSVLISNMNKGTSTATKWLCDSPIHSDVEAKLRDLLVELGNADKILGIQVCAYKDGKVIIDTAAGVMGADDPRPVQPDTLFPVFSATKGVTAGMIHWLADKGILKLDDNVANFWPEFAVNGKDQIKVHHILNHTSGLHNALSDIIGDHVSLCNWEECVKRIAMASPETEPGCEQIYHYMSYGWLCGGIIEHASGKKFKDVLEEAFVRPLNLEGELYIGIPPGVESRLVTSAFDTSEFRSPPPPPTAAPPVDKQPYGAMPATLGPSVLPSLVNLTNMLDFRRAIQPAGNGNFSARALARYYAALVDGGAIPSPHSSTTDSHTTAVTKIFKNPKSKIHDAFLATGDFKDFALPDGTFGLGFKRIKSAEGLVIGFGHAGLGGSTGYGDIHNRFSISVMINKMSFKALATAEVIRFVCSELDLPVPEDYTISREFVKKPLIN</sequence>
<dbReference type="InterPro" id="IPR052907">
    <property type="entry name" value="Beta-lactamase/esterase"/>
</dbReference>
<name>A0AAU9MLJ1_9ASTR</name>
<feature type="domain" description="Beta-lactamase-related" evidence="2">
    <location>
        <begin position="50"/>
        <end position="420"/>
    </location>
</feature>
<dbReference type="Proteomes" id="UP001157418">
    <property type="component" value="Unassembled WGS sequence"/>
</dbReference>
<dbReference type="SUPFAM" id="SSF56601">
    <property type="entry name" value="beta-lactamase/transpeptidase-like"/>
    <property type="match status" value="1"/>
</dbReference>
<dbReference type="PANTHER" id="PTHR43319:SF3">
    <property type="entry name" value="BETA-LACTAMASE-RELATED DOMAIN-CONTAINING PROTEIN"/>
    <property type="match status" value="1"/>
</dbReference>
<dbReference type="EMBL" id="CAKMRJ010002223">
    <property type="protein sequence ID" value="CAH1427437.1"/>
    <property type="molecule type" value="Genomic_DNA"/>
</dbReference>
<feature type="region of interest" description="Disordered" evidence="1">
    <location>
        <begin position="250"/>
        <end position="269"/>
    </location>
</feature>
<protein>
    <recommendedName>
        <fullName evidence="2">Beta-lactamase-related domain-containing protein</fullName>
    </recommendedName>
</protein>
<reference evidence="3 4" key="1">
    <citation type="submission" date="2022-01" db="EMBL/GenBank/DDBJ databases">
        <authorList>
            <person name="Xiong W."/>
            <person name="Schranz E."/>
        </authorList>
    </citation>
    <scope>NUCLEOTIDE SEQUENCE [LARGE SCALE GENOMIC DNA]</scope>
</reference>
<dbReference type="InterPro" id="IPR012338">
    <property type="entry name" value="Beta-lactam/transpept-like"/>
</dbReference>
<keyword evidence="4" id="KW-1185">Reference proteome</keyword>
<proteinExistence type="predicted"/>
<evidence type="ECO:0000313" key="3">
    <source>
        <dbReference type="EMBL" id="CAH1427437.1"/>
    </source>
</evidence>
<dbReference type="PANTHER" id="PTHR43319">
    <property type="entry name" value="BETA-LACTAMASE-RELATED"/>
    <property type="match status" value="1"/>
</dbReference>
<comment type="caution">
    <text evidence="3">The sequence shown here is derived from an EMBL/GenBank/DDBJ whole genome shotgun (WGS) entry which is preliminary data.</text>
</comment>
<dbReference type="InterPro" id="IPR001466">
    <property type="entry name" value="Beta-lactam-related"/>
</dbReference>
<dbReference type="AlphaFoldDB" id="A0AAU9MLJ1"/>
<dbReference type="Gene3D" id="3.40.710.10">
    <property type="entry name" value="DD-peptidase/beta-lactamase superfamily"/>
    <property type="match status" value="1"/>
</dbReference>
<organism evidence="3 4">
    <name type="scientific">Lactuca virosa</name>
    <dbReference type="NCBI Taxonomy" id="75947"/>
    <lineage>
        <taxon>Eukaryota</taxon>
        <taxon>Viridiplantae</taxon>
        <taxon>Streptophyta</taxon>
        <taxon>Embryophyta</taxon>
        <taxon>Tracheophyta</taxon>
        <taxon>Spermatophyta</taxon>
        <taxon>Magnoliopsida</taxon>
        <taxon>eudicotyledons</taxon>
        <taxon>Gunneridae</taxon>
        <taxon>Pentapetalae</taxon>
        <taxon>asterids</taxon>
        <taxon>campanulids</taxon>
        <taxon>Asterales</taxon>
        <taxon>Asteraceae</taxon>
        <taxon>Cichorioideae</taxon>
        <taxon>Cichorieae</taxon>
        <taxon>Lactucinae</taxon>
        <taxon>Lactuca</taxon>
    </lineage>
</organism>
<evidence type="ECO:0000256" key="1">
    <source>
        <dbReference type="SAM" id="MobiDB-lite"/>
    </source>
</evidence>